<accession>A0A9N9WYG3</accession>
<organism evidence="9 10">
    <name type="scientific">Phaedon cochleariae</name>
    <name type="common">Mustard beetle</name>
    <dbReference type="NCBI Taxonomy" id="80249"/>
    <lineage>
        <taxon>Eukaryota</taxon>
        <taxon>Metazoa</taxon>
        <taxon>Ecdysozoa</taxon>
        <taxon>Arthropoda</taxon>
        <taxon>Hexapoda</taxon>
        <taxon>Insecta</taxon>
        <taxon>Pterygota</taxon>
        <taxon>Neoptera</taxon>
        <taxon>Endopterygota</taxon>
        <taxon>Coleoptera</taxon>
        <taxon>Polyphaga</taxon>
        <taxon>Cucujiformia</taxon>
        <taxon>Chrysomeloidea</taxon>
        <taxon>Chrysomelidae</taxon>
        <taxon>Chrysomelinae</taxon>
        <taxon>Chrysomelini</taxon>
        <taxon>Phaedon</taxon>
    </lineage>
</organism>
<feature type="transmembrane region" description="Helical" evidence="7">
    <location>
        <begin position="194"/>
        <end position="214"/>
    </location>
</feature>
<keyword evidence="2" id="KW-0813">Transport</keyword>
<evidence type="ECO:0000256" key="3">
    <source>
        <dbReference type="ARBA" id="ARBA00022692"/>
    </source>
</evidence>
<keyword evidence="4" id="KW-0769">Symport</keyword>
<dbReference type="EMBL" id="OU896718">
    <property type="protein sequence ID" value="CAG9815232.1"/>
    <property type="molecule type" value="Genomic_DNA"/>
</dbReference>
<dbReference type="PANTHER" id="PTHR11662:SF336">
    <property type="entry name" value="LP19554P"/>
    <property type="match status" value="1"/>
</dbReference>
<evidence type="ECO:0000259" key="8">
    <source>
        <dbReference type="PROSITE" id="PS50850"/>
    </source>
</evidence>
<dbReference type="SUPFAM" id="SSF103473">
    <property type="entry name" value="MFS general substrate transporter"/>
    <property type="match status" value="1"/>
</dbReference>
<evidence type="ECO:0000313" key="9">
    <source>
        <dbReference type="EMBL" id="CAG9815232.1"/>
    </source>
</evidence>
<dbReference type="GO" id="GO:0015293">
    <property type="term" value="F:symporter activity"/>
    <property type="evidence" value="ECO:0007669"/>
    <property type="project" value="UniProtKB-KW"/>
</dbReference>
<evidence type="ECO:0000256" key="5">
    <source>
        <dbReference type="ARBA" id="ARBA00022989"/>
    </source>
</evidence>
<dbReference type="InterPro" id="IPR020846">
    <property type="entry name" value="MFS_dom"/>
</dbReference>
<feature type="transmembrane region" description="Helical" evidence="7">
    <location>
        <begin position="76"/>
        <end position="95"/>
    </location>
</feature>
<evidence type="ECO:0000256" key="6">
    <source>
        <dbReference type="ARBA" id="ARBA00023136"/>
    </source>
</evidence>
<evidence type="ECO:0000256" key="2">
    <source>
        <dbReference type="ARBA" id="ARBA00022448"/>
    </source>
</evidence>
<protein>
    <recommendedName>
        <fullName evidence="8">Major facilitator superfamily (MFS) profile domain-containing protein</fullName>
    </recommendedName>
</protein>
<feature type="transmembrane region" description="Helical" evidence="7">
    <location>
        <begin position="251"/>
        <end position="276"/>
    </location>
</feature>
<feature type="transmembrane region" description="Helical" evidence="7">
    <location>
        <begin position="107"/>
        <end position="129"/>
    </location>
</feature>
<dbReference type="GO" id="GO:0016020">
    <property type="term" value="C:membrane"/>
    <property type="evidence" value="ECO:0007669"/>
    <property type="project" value="UniProtKB-SubCell"/>
</dbReference>
<feature type="transmembrane region" description="Helical" evidence="7">
    <location>
        <begin position="390"/>
        <end position="414"/>
    </location>
</feature>
<dbReference type="FunFam" id="1.20.1250.20:FF:000003">
    <property type="entry name" value="Solute carrier family 17 member 3"/>
    <property type="match status" value="1"/>
</dbReference>
<feature type="transmembrane region" description="Helical" evidence="7">
    <location>
        <begin position="164"/>
        <end position="182"/>
    </location>
</feature>
<feature type="transmembrane region" description="Helical" evidence="7">
    <location>
        <begin position="7"/>
        <end position="25"/>
    </location>
</feature>
<gene>
    <name evidence="9" type="ORF">PHAECO_LOCUS3303</name>
</gene>
<name>A0A9N9WYG3_PHACE</name>
<feature type="transmembrane region" description="Helical" evidence="7">
    <location>
        <begin position="296"/>
        <end position="314"/>
    </location>
</feature>
<evidence type="ECO:0000313" key="10">
    <source>
        <dbReference type="Proteomes" id="UP001153737"/>
    </source>
</evidence>
<feature type="transmembrane region" description="Helical" evidence="7">
    <location>
        <begin position="426"/>
        <end position="445"/>
    </location>
</feature>
<dbReference type="Pfam" id="PF07690">
    <property type="entry name" value="MFS_1"/>
    <property type="match status" value="1"/>
</dbReference>
<keyword evidence="5 7" id="KW-1133">Transmembrane helix</keyword>
<reference evidence="9" key="2">
    <citation type="submission" date="2022-10" db="EMBL/GenBank/DDBJ databases">
        <authorList>
            <consortium name="ENA_rothamsted_submissions"/>
            <consortium name="culmorum"/>
            <person name="King R."/>
        </authorList>
    </citation>
    <scope>NUCLEOTIDE SEQUENCE</scope>
</reference>
<dbReference type="GO" id="GO:0006820">
    <property type="term" value="P:monoatomic anion transport"/>
    <property type="evidence" value="ECO:0007669"/>
    <property type="project" value="TreeGrafter"/>
</dbReference>
<dbReference type="InterPro" id="IPR050382">
    <property type="entry name" value="MFS_Na/Anion_cotransporter"/>
</dbReference>
<sequence>MMVFTCTLFLYMLRINLSIIILAMVEPVKSNNNSVFVPECKKITGSLTNSSENVDHTSVVPDYGVRYPWDGKLQGIMLGAYFWGAVISAIPGGALAERFGPTRCTTISFVGSGVLTMVGPWTASLHPYLLIGSRFLIGVLGGVVYPCLHCLISRWAPPEEKGKFIGALMGASLGTVVTWPLLGTVIEHLGWQWAFYGCGALVLLWTFLWTMCVADSPDAHSRISEEERKFILEKLSAVNQSNIKKLPPYKAMALSIPFLALIILHFGNLWGLFFLMTAGPNFMSSVLGFTLGHTGFLASLPYLARLIFGFVFGYLGDVITRKGWMGKTTIRKSFVVFSHFLPGIFLFAQTMIGCDISWSIVLITMSLGMNGAATITNLHNSQDLAPNYAGTLYGIINAIGSTTGFISPAIVGYLTAEHNGLDQWHIIFYIGGSVYIGCGIVFCIFGSGNVQPWNDPVPLVENKNSSIPDGVENIAFDDIEKKL</sequence>
<feature type="transmembrane region" description="Helical" evidence="7">
    <location>
        <begin position="358"/>
        <end position="378"/>
    </location>
</feature>
<comment type="subcellular location">
    <subcellularLocation>
        <location evidence="1">Membrane</location>
        <topology evidence="1">Multi-pass membrane protein</topology>
    </subcellularLocation>
</comment>
<dbReference type="Proteomes" id="UP001153737">
    <property type="component" value="Chromosome 12"/>
</dbReference>
<evidence type="ECO:0000256" key="1">
    <source>
        <dbReference type="ARBA" id="ARBA00004141"/>
    </source>
</evidence>
<evidence type="ECO:0000256" key="7">
    <source>
        <dbReference type="SAM" id="Phobius"/>
    </source>
</evidence>
<dbReference type="InterPro" id="IPR036259">
    <property type="entry name" value="MFS_trans_sf"/>
</dbReference>
<reference evidence="9" key="1">
    <citation type="submission" date="2022-01" db="EMBL/GenBank/DDBJ databases">
        <authorList>
            <person name="King R."/>
        </authorList>
    </citation>
    <scope>NUCLEOTIDE SEQUENCE</scope>
</reference>
<dbReference type="OrthoDB" id="2985014at2759"/>
<dbReference type="AlphaFoldDB" id="A0A9N9WYG3"/>
<dbReference type="Gene3D" id="1.20.1250.20">
    <property type="entry name" value="MFS general substrate transporter like domains"/>
    <property type="match status" value="2"/>
</dbReference>
<dbReference type="InterPro" id="IPR011701">
    <property type="entry name" value="MFS"/>
</dbReference>
<feature type="transmembrane region" description="Helical" evidence="7">
    <location>
        <begin position="334"/>
        <end position="352"/>
    </location>
</feature>
<proteinExistence type="predicted"/>
<evidence type="ECO:0000256" key="4">
    <source>
        <dbReference type="ARBA" id="ARBA00022847"/>
    </source>
</evidence>
<keyword evidence="6 7" id="KW-0472">Membrane</keyword>
<feature type="transmembrane region" description="Helical" evidence="7">
    <location>
        <begin position="135"/>
        <end position="152"/>
    </location>
</feature>
<keyword evidence="10" id="KW-1185">Reference proteome</keyword>
<feature type="domain" description="Major facilitator superfamily (MFS) profile" evidence="8">
    <location>
        <begin position="2"/>
        <end position="449"/>
    </location>
</feature>
<dbReference type="PROSITE" id="PS50850">
    <property type="entry name" value="MFS"/>
    <property type="match status" value="1"/>
</dbReference>
<dbReference type="PANTHER" id="PTHR11662">
    <property type="entry name" value="SOLUTE CARRIER FAMILY 17"/>
    <property type="match status" value="1"/>
</dbReference>
<keyword evidence="3 7" id="KW-0812">Transmembrane</keyword>